<evidence type="ECO:0008006" key="5">
    <source>
        <dbReference type="Google" id="ProtNLM"/>
    </source>
</evidence>
<dbReference type="InterPro" id="IPR005220">
    <property type="entry name" value="CarO-like"/>
</dbReference>
<organism evidence="3 4">
    <name type="scientific">Jeongeupia chitinilytica</name>
    <dbReference type="NCBI Taxonomy" id="1041641"/>
    <lineage>
        <taxon>Bacteria</taxon>
        <taxon>Pseudomonadati</taxon>
        <taxon>Pseudomonadota</taxon>
        <taxon>Betaproteobacteria</taxon>
        <taxon>Neisseriales</taxon>
        <taxon>Chitinibacteraceae</taxon>
        <taxon>Jeongeupia</taxon>
    </lineage>
</organism>
<dbReference type="InterPro" id="IPR036700">
    <property type="entry name" value="BOBF_sf"/>
</dbReference>
<sequence>MKKIILASVLALSTGLAAAAFVGPNSAPLMTTAAEAAKAADDLPVVLEGYIVKQIQGDHYEFRDNTGSIKVEIDHDKWPTQDITPQMKVRLSGKVDRSRLTGFEDIDVKLVEIIK</sequence>
<keyword evidence="4" id="KW-1185">Reference proteome</keyword>
<dbReference type="SUPFAM" id="SSF101756">
    <property type="entry name" value="Hypothetical protein YgiW"/>
    <property type="match status" value="1"/>
</dbReference>
<accession>A0ABQ3H3U1</accession>
<dbReference type="Gene3D" id="2.40.50.200">
    <property type="entry name" value="Bacterial OB-fold"/>
    <property type="match status" value="1"/>
</dbReference>
<dbReference type="PANTHER" id="PTHR36571">
    <property type="entry name" value="PROTEIN YGIW"/>
    <property type="match status" value="1"/>
</dbReference>
<evidence type="ECO:0000313" key="3">
    <source>
        <dbReference type="EMBL" id="GHD68953.1"/>
    </source>
</evidence>
<dbReference type="NCBIfam" id="NF033674">
    <property type="entry name" value="stress_OB_fold"/>
    <property type="match status" value="1"/>
</dbReference>
<reference evidence="4" key="1">
    <citation type="journal article" date="2019" name="Int. J. Syst. Evol. Microbiol.">
        <title>The Global Catalogue of Microorganisms (GCM) 10K type strain sequencing project: providing services to taxonomists for standard genome sequencing and annotation.</title>
        <authorList>
            <consortium name="The Broad Institute Genomics Platform"/>
            <consortium name="The Broad Institute Genome Sequencing Center for Infectious Disease"/>
            <person name="Wu L."/>
            <person name="Ma J."/>
        </authorList>
    </citation>
    <scope>NUCLEOTIDE SEQUENCE [LARGE SCALE GENOMIC DNA]</scope>
    <source>
        <strain evidence="4">KCTC 23701</strain>
    </source>
</reference>
<feature type="signal peptide" evidence="2">
    <location>
        <begin position="1"/>
        <end position="19"/>
    </location>
</feature>
<comment type="caution">
    <text evidence="3">The sequence shown here is derived from an EMBL/GenBank/DDBJ whole genome shotgun (WGS) entry which is preliminary data.</text>
</comment>
<dbReference type="Pfam" id="PF04076">
    <property type="entry name" value="BOF"/>
    <property type="match status" value="1"/>
</dbReference>
<proteinExistence type="predicted"/>
<dbReference type="Proteomes" id="UP000604737">
    <property type="component" value="Unassembled WGS sequence"/>
</dbReference>
<evidence type="ECO:0000256" key="2">
    <source>
        <dbReference type="SAM" id="SignalP"/>
    </source>
</evidence>
<dbReference type="RefSeq" id="WP_189462245.1">
    <property type="nucleotide sequence ID" value="NZ_BMYO01000011.1"/>
</dbReference>
<feature type="chain" id="PRO_5045983886" description="NirD/YgiW/YdeI family stress tolerance protein" evidence="2">
    <location>
        <begin position="20"/>
        <end position="115"/>
    </location>
</feature>
<gene>
    <name evidence="3" type="ORF">GCM10007350_34930</name>
</gene>
<evidence type="ECO:0000313" key="4">
    <source>
        <dbReference type="Proteomes" id="UP000604737"/>
    </source>
</evidence>
<name>A0ABQ3H3U1_9NEIS</name>
<protein>
    <recommendedName>
        <fullName evidence="5">NirD/YgiW/YdeI family stress tolerance protein</fullName>
    </recommendedName>
</protein>
<dbReference type="EMBL" id="BMYO01000011">
    <property type="protein sequence ID" value="GHD68953.1"/>
    <property type="molecule type" value="Genomic_DNA"/>
</dbReference>
<evidence type="ECO:0000256" key="1">
    <source>
        <dbReference type="ARBA" id="ARBA00022729"/>
    </source>
</evidence>
<dbReference type="PANTHER" id="PTHR36571:SF1">
    <property type="entry name" value="PROTEIN YGIW"/>
    <property type="match status" value="1"/>
</dbReference>
<keyword evidence="1 2" id="KW-0732">Signal</keyword>